<keyword evidence="2" id="KW-1185">Reference proteome</keyword>
<evidence type="ECO:0000313" key="2">
    <source>
        <dbReference type="Proteomes" id="UP000652761"/>
    </source>
</evidence>
<reference evidence="1" key="1">
    <citation type="submission" date="2017-07" db="EMBL/GenBank/DDBJ databases">
        <title>Taro Niue Genome Assembly and Annotation.</title>
        <authorList>
            <person name="Atibalentja N."/>
            <person name="Keating K."/>
            <person name="Fields C.J."/>
        </authorList>
    </citation>
    <scope>NUCLEOTIDE SEQUENCE</scope>
    <source>
        <strain evidence="1">Niue_2</strain>
        <tissue evidence="1">Leaf</tissue>
    </source>
</reference>
<accession>A0A843X970</accession>
<organism evidence="1 2">
    <name type="scientific">Colocasia esculenta</name>
    <name type="common">Wild taro</name>
    <name type="synonym">Arum esculentum</name>
    <dbReference type="NCBI Taxonomy" id="4460"/>
    <lineage>
        <taxon>Eukaryota</taxon>
        <taxon>Viridiplantae</taxon>
        <taxon>Streptophyta</taxon>
        <taxon>Embryophyta</taxon>
        <taxon>Tracheophyta</taxon>
        <taxon>Spermatophyta</taxon>
        <taxon>Magnoliopsida</taxon>
        <taxon>Liliopsida</taxon>
        <taxon>Araceae</taxon>
        <taxon>Aroideae</taxon>
        <taxon>Colocasieae</taxon>
        <taxon>Colocasia</taxon>
    </lineage>
</organism>
<comment type="caution">
    <text evidence="1">The sequence shown here is derived from an EMBL/GenBank/DDBJ whole genome shotgun (WGS) entry which is preliminary data.</text>
</comment>
<dbReference type="EMBL" id="NMUH01006716">
    <property type="protein sequence ID" value="MQM15865.1"/>
    <property type="molecule type" value="Genomic_DNA"/>
</dbReference>
<sequence>MRRGGTSCSGCRVLKVLADYPFPLSLSSSSFSPLLRRWGSSPPAIRARSSRRARVEQWSGVVERGGGGRASRRPFVNITGRDFLCPSRSGWIGSPSGFIDSFTAFPMLPSPLWCVCMVCGRPGIEDPIGLPPYWCPDSSVHCDIRGGVGPLGRDLIATPLAVAIRVVVATPCSVAARDVAVPFPVAMVSRWP</sequence>
<dbReference type="AlphaFoldDB" id="A0A843X970"/>
<proteinExistence type="predicted"/>
<protein>
    <submittedName>
        <fullName evidence="1">Uncharacterized protein</fullName>
    </submittedName>
</protein>
<dbReference type="Proteomes" id="UP000652761">
    <property type="component" value="Unassembled WGS sequence"/>
</dbReference>
<name>A0A843X970_COLES</name>
<gene>
    <name evidence="1" type="ORF">Taro_048816</name>
</gene>
<evidence type="ECO:0000313" key="1">
    <source>
        <dbReference type="EMBL" id="MQM15865.1"/>
    </source>
</evidence>